<dbReference type="KEGG" id="hgr:DW355_03650"/>
<feature type="domain" description="LptD C-terminal" evidence="2">
    <location>
        <begin position="294"/>
        <end position="685"/>
    </location>
</feature>
<protein>
    <recommendedName>
        <fullName evidence="1">LPS-assembly protein LptD</fullName>
    </recommendedName>
</protein>
<gene>
    <name evidence="1" type="primary">lptD</name>
    <name evidence="3" type="ORF">DW355_03650</name>
</gene>
<proteinExistence type="inferred from homology"/>
<dbReference type="GO" id="GO:0043165">
    <property type="term" value="P:Gram-negative-bacterium-type cell outer membrane assembly"/>
    <property type="evidence" value="ECO:0007669"/>
    <property type="project" value="UniProtKB-UniRule"/>
</dbReference>
<comment type="function">
    <text evidence="1">Together with LptE, is involved in the assembly of lipopolysaccharide (LPS) at the surface of the outer membrane.</text>
</comment>
<evidence type="ECO:0000256" key="1">
    <source>
        <dbReference type="HAMAP-Rule" id="MF_01411"/>
    </source>
</evidence>
<feature type="chain" id="PRO_5021055187" description="LPS-assembly protein LptD" evidence="1">
    <location>
        <begin position="27"/>
        <end position="796"/>
    </location>
</feature>
<keyword evidence="1" id="KW-0732">Signal</keyword>
<comment type="subunit">
    <text evidence="1">Component of the lipopolysaccharide transport and assembly complex. Interacts with LptE and LptA.</text>
</comment>
<dbReference type="AlphaFoldDB" id="A0A4P6UGK7"/>
<dbReference type="PANTHER" id="PTHR30189">
    <property type="entry name" value="LPS-ASSEMBLY PROTEIN"/>
    <property type="match status" value="1"/>
</dbReference>
<dbReference type="InterPro" id="IPR007543">
    <property type="entry name" value="LptD_C"/>
</dbReference>
<dbReference type="HAMAP" id="MF_01411">
    <property type="entry name" value="LPS_assembly_LptD"/>
    <property type="match status" value="1"/>
</dbReference>
<dbReference type="PANTHER" id="PTHR30189:SF1">
    <property type="entry name" value="LPS-ASSEMBLY PROTEIN LPTD"/>
    <property type="match status" value="1"/>
</dbReference>
<dbReference type="InterPro" id="IPR050218">
    <property type="entry name" value="LptD"/>
</dbReference>
<dbReference type="Proteomes" id="UP000292939">
    <property type="component" value="Chromosome"/>
</dbReference>
<dbReference type="Pfam" id="PF04453">
    <property type="entry name" value="LptD"/>
    <property type="match status" value="1"/>
</dbReference>
<dbReference type="GO" id="GO:0015920">
    <property type="term" value="P:lipopolysaccharide transport"/>
    <property type="evidence" value="ECO:0007669"/>
    <property type="project" value="InterPro"/>
</dbReference>
<dbReference type="GO" id="GO:0009279">
    <property type="term" value="C:cell outer membrane"/>
    <property type="evidence" value="ECO:0007669"/>
    <property type="project" value="UniProtKB-SubCell"/>
</dbReference>
<keyword evidence="1" id="KW-0998">Cell outer membrane</keyword>
<reference evidence="3 4" key="1">
    <citation type="submission" date="2018-07" db="EMBL/GenBank/DDBJ databases">
        <title>Exploring interactions and the metabolic potential of the ultra-small soil bacteria Hylemonella gracilis.</title>
        <authorList>
            <person name="Tyc O."/>
            <person name="Kulkarni P."/>
            <person name="Gawehns F."/>
            <person name="Hundscheid M."/>
            <person name="Zweers H."/>
            <person name="Garbeva P."/>
        </authorList>
    </citation>
    <scope>NUCLEOTIDE SEQUENCE [LARGE SCALE GENOMIC DNA]</scope>
    <source>
        <strain evidence="3 4">NS1</strain>
    </source>
</reference>
<organism evidence="3 4">
    <name type="scientific">Hylemonella gracilis</name>
    <dbReference type="NCBI Taxonomy" id="80880"/>
    <lineage>
        <taxon>Bacteria</taxon>
        <taxon>Pseudomonadati</taxon>
        <taxon>Pseudomonadota</taxon>
        <taxon>Betaproteobacteria</taxon>
        <taxon>Burkholderiales</taxon>
        <taxon>Comamonadaceae</taxon>
        <taxon>Hylemonella</taxon>
    </lineage>
</organism>
<accession>A0A4P6UGK7</accession>
<comment type="caution">
    <text evidence="1">Lacks conserved residue(s) required for the propagation of feature annotation.</text>
</comment>
<sequence length="796" mass="89310" precursor="true">MFRPDRPLVPSLLALVCALLTGAAHAELKLKVSPLLQDRLTVEQRAAAPTFVQGQRMESETGLSLEAEGGVEFRRADMVLRAQKLEYDQATDTARARGEVRVNQAGNVFEGEALDLRVDAFEGEFTNARFSLLAIDAHGDAERIEFLDQTRSVVQNATFTTCRREGGPEWVPAWFLRATTLHLDSEEEVAEAEDTTLRFQNVPVLGLPAMSFPLSGERQSGVLSPVYGVDNISGTEITIPYYVNIAPNRDATLYPTWMRLRGVNYGGEFRYLEESYSGRLRVDYMPDDKLREMDREGYYFEHRGGVSGSYGSLGLNLNIARVSDDNYWRDFPRASGSLTQRLLPADVSVNWGLGPYSASVRSLRWQTLQVPDAPIVPPYDRQQLTARYAEPSLGGFDFSLDGEYTEFTVDALALSSQTSAERVNADRTVWRGSLSYPFRGAAGFFIPKASIHTTNYRFEQPVDLSNYSGALTGLSADATSATRTVPTYSLDTGLVFERATSYFGAAYRQTLEPRLFYTRTPFVEQGYLPNYDSAAQDFSLTSVYSESTFMGNDRIADNNLLTAGVSTRFFDAETGAETVHLGVAQRLRFEDQRVTLPGGTPSPEGLSDILLGAELNVDPRWHVDTAVQWNDRLGESERSTFSVRYNPSPYRVVNLAYRFQRAQSETSEDSELIDLGWQWPINDLWRDWGEDLGPGRGQGSGRWYSVGRLNYNQTDRKLVDTTMGFEYDAGCWLGRVVFERLQTGLTTANQRIMFQLELVGFARVGVDPLQTLQKNIPRYQLLREQTTAPSRFSNYE</sequence>
<dbReference type="Gene3D" id="2.60.450.10">
    <property type="entry name" value="Lipopolysaccharide (LPS) transport protein A like domain"/>
    <property type="match status" value="1"/>
</dbReference>
<comment type="subcellular location">
    <subcellularLocation>
        <location evidence="1">Cell outer membrane</location>
    </subcellularLocation>
</comment>
<comment type="similarity">
    <text evidence="1">Belongs to the LptD family.</text>
</comment>
<name>A0A4P6UGK7_9BURK</name>
<feature type="signal peptide" evidence="1">
    <location>
        <begin position="1"/>
        <end position="26"/>
    </location>
</feature>
<evidence type="ECO:0000313" key="4">
    <source>
        <dbReference type="Proteomes" id="UP000292939"/>
    </source>
</evidence>
<dbReference type="OrthoDB" id="9760225at2"/>
<dbReference type="InterPro" id="IPR020889">
    <property type="entry name" value="LipoPS_assembly_LptD"/>
</dbReference>
<dbReference type="EMBL" id="CP031395">
    <property type="protein sequence ID" value="QBK03993.1"/>
    <property type="molecule type" value="Genomic_DNA"/>
</dbReference>
<keyword evidence="1" id="KW-0472">Membrane</keyword>
<dbReference type="GO" id="GO:1990351">
    <property type="term" value="C:transporter complex"/>
    <property type="evidence" value="ECO:0007669"/>
    <property type="project" value="TreeGrafter"/>
</dbReference>
<evidence type="ECO:0000313" key="3">
    <source>
        <dbReference type="EMBL" id="QBK03993.1"/>
    </source>
</evidence>
<evidence type="ECO:0000259" key="2">
    <source>
        <dbReference type="Pfam" id="PF04453"/>
    </source>
</evidence>